<keyword evidence="2 5" id="KW-0812">Transmembrane</keyword>
<evidence type="ECO:0000256" key="4">
    <source>
        <dbReference type="ARBA" id="ARBA00023136"/>
    </source>
</evidence>
<evidence type="ECO:0000256" key="1">
    <source>
        <dbReference type="ARBA" id="ARBA00004370"/>
    </source>
</evidence>
<evidence type="ECO:0000256" key="5">
    <source>
        <dbReference type="SAM" id="Phobius"/>
    </source>
</evidence>
<comment type="caution">
    <text evidence="6">The sequence shown here is derived from an EMBL/GenBank/DDBJ whole genome shotgun (WGS) entry which is preliminary data.</text>
</comment>
<evidence type="ECO:0000313" key="6">
    <source>
        <dbReference type="EMBL" id="RDC59615.1"/>
    </source>
</evidence>
<feature type="transmembrane region" description="Helical" evidence="5">
    <location>
        <begin position="119"/>
        <end position="142"/>
    </location>
</feature>
<keyword evidence="3 5" id="KW-1133">Transmembrane helix</keyword>
<evidence type="ECO:0000313" key="7">
    <source>
        <dbReference type="Proteomes" id="UP000253727"/>
    </source>
</evidence>
<dbReference type="Proteomes" id="UP000253727">
    <property type="component" value="Unassembled WGS sequence"/>
</dbReference>
<evidence type="ECO:0008006" key="8">
    <source>
        <dbReference type="Google" id="ProtNLM"/>
    </source>
</evidence>
<dbReference type="AlphaFoldDB" id="A0A369Q7W4"/>
<evidence type="ECO:0000256" key="2">
    <source>
        <dbReference type="ARBA" id="ARBA00022692"/>
    </source>
</evidence>
<dbReference type="Pfam" id="PF01124">
    <property type="entry name" value="MAPEG"/>
    <property type="match status" value="1"/>
</dbReference>
<reference evidence="6 7" key="1">
    <citation type="submission" date="2018-04" db="EMBL/GenBank/DDBJ databases">
        <title>Altererythrobacter sp. HME9302 genome sequencing and assembly.</title>
        <authorList>
            <person name="Kang H."/>
            <person name="Kim H."/>
            <person name="Joh K."/>
        </authorList>
    </citation>
    <scope>NUCLEOTIDE SEQUENCE [LARGE SCALE GENOMIC DNA]</scope>
    <source>
        <strain evidence="6 7">HME9302</strain>
    </source>
</reference>
<evidence type="ECO:0000256" key="3">
    <source>
        <dbReference type="ARBA" id="ARBA00022989"/>
    </source>
</evidence>
<comment type="subcellular location">
    <subcellularLocation>
        <location evidence="1">Membrane</location>
    </subcellularLocation>
</comment>
<keyword evidence="4 5" id="KW-0472">Membrane</keyword>
<organism evidence="6 7">
    <name type="scientific">Alteripontixanthobacter maritimus</name>
    <dbReference type="NCBI Taxonomy" id="2161824"/>
    <lineage>
        <taxon>Bacteria</taxon>
        <taxon>Pseudomonadati</taxon>
        <taxon>Pseudomonadota</taxon>
        <taxon>Alphaproteobacteria</taxon>
        <taxon>Sphingomonadales</taxon>
        <taxon>Erythrobacteraceae</taxon>
        <taxon>Alteripontixanthobacter</taxon>
    </lineage>
</organism>
<dbReference type="RefSeq" id="WP_115365938.1">
    <property type="nucleotide sequence ID" value="NZ_QBKA01000002.1"/>
</dbReference>
<dbReference type="OrthoDB" id="5516290at2"/>
<dbReference type="SUPFAM" id="SSF161084">
    <property type="entry name" value="MAPEG domain-like"/>
    <property type="match status" value="1"/>
</dbReference>
<protein>
    <recommendedName>
        <fullName evidence="8">MAPEG family protein</fullName>
    </recommendedName>
</protein>
<dbReference type="Gene3D" id="1.20.120.550">
    <property type="entry name" value="Membrane associated eicosanoid/glutathione metabolism-like domain"/>
    <property type="match status" value="1"/>
</dbReference>
<feature type="transmembrane region" description="Helical" evidence="5">
    <location>
        <begin position="6"/>
        <end position="25"/>
    </location>
</feature>
<dbReference type="InterPro" id="IPR001129">
    <property type="entry name" value="Membr-assoc_MAPEG"/>
</dbReference>
<name>A0A369Q7W4_9SPHN</name>
<proteinExistence type="predicted"/>
<sequence length="148" mass="16161">MQAQMLAPAAVLVAWSIVMMFWIMFTRFPAMAKLGSGVATAKPGGRGQDLEGVLPDKANWPAHNYAHLMEQPTVFYAAAIILAIMGATGFDVLLAWIYVAFRIVHSIWQATVNIVKIRFLLFFASSLALVVLAIRAVMATLFHDPGAI</sequence>
<gene>
    <name evidence="6" type="ORF">HME9302_00805</name>
</gene>
<dbReference type="EMBL" id="QBKA01000002">
    <property type="protein sequence ID" value="RDC59615.1"/>
    <property type="molecule type" value="Genomic_DNA"/>
</dbReference>
<dbReference type="GO" id="GO:0016020">
    <property type="term" value="C:membrane"/>
    <property type="evidence" value="ECO:0007669"/>
    <property type="project" value="UniProtKB-SubCell"/>
</dbReference>
<feature type="transmembrane region" description="Helical" evidence="5">
    <location>
        <begin position="74"/>
        <end position="99"/>
    </location>
</feature>
<accession>A0A369Q7W4</accession>
<dbReference type="InterPro" id="IPR023352">
    <property type="entry name" value="MAPEG-like_dom_sf"/>
</dbReference>
<keyword evidence="7" id="KW-1185">Reference proteome</keyword>